<evidence type="ECO:0000313" key="7">
    <source>
        <dbReference type="EMBL" id="SJZ38786.1"/>
    </source>
</evidence>
<gene>
    <name evidence="7" type="ORF">SAMN02745673_00235</name>
</gene>
<feature type="transmembrane region" description="Helical" evidence="6">
    <location>
        <begin position="194"/>
        <end position="215"/>
    </location>
</feature>
<dbReference type="PANTHER" id="PTHR30028:SF0">
    <property type="entry name" value="PROTEIN ALUMINUM SENSITIVE 3"/>
    <property type="match status" value="1"/>
</dbReference>
<dbReference type="Proteomes" id="UP000190637">
    <property type="component" value="Unassembled WGS sequence"/>
</dbReference>
<keyword evidence="5 6" id="KW-0472">Membrane</keyword>
<sequence>MSSAATSPLLPVGPRLGAVIAALALAAIAVSALGRLGHARAVLTASVRALVQLGVVALVIVAVVDSSPLTLAFVAMMVVVATATAGRRITTGWSALWAVLPIGAAFPVIGLLLATGLVPLDGMVLIPVSGILIGGALTATALAGRRAVEELQQRRGEVEAALSLGLSPRDATLEICRPAAAGALLPALDQTRTVGLVTLPGAFVGMLLGGASPLAAGAVQLFVLIGLLAVESLAIVVCVELVARGVLSARR</sequence>
<dbReference type="PANTHER" id="PTHR30028">
    <property type="entry name" value="UPF0014 INNER MEMBRANE PROTEIN YBBM-RELATED"/>
    <property type="match status" value="1"/>
</dbReference>
<protein>
    <submittedName>
        <fullName evidence="7">Putative ABC transport system permease protein</fullName>
    </submittedName>
</protein>
<accession>A0A1T4K8R3</accession>
<dbReference type="EMBL" id="FUWS01000001">
    <property type="protein sequence ID" value="SJZ38786.1"/>
    <property type="molecule type" value="Genomic_DNA"/>
</dbReference>
<evidence type="ECO:0000256" key="2">
    <source>
        <dbReference type="ARBA" id="ARBA00005268"/>
    </source>
</evidence>
<dbReference type="AlphaFoldDB" id="A0A1T4K8R3"/>
<evidence type="ECO:0000256" key="1">
    <source>
        <dbReference type="ARBA" id="ARBA00004141"/>
    </source>
</evidence>
<feature type="transmembrane region" description="Helical" evidence="6">
    <location>
        <begin position="12"/>
        <end position="33"/>
    </location>
</feature>
<dbReference type="OrthoDB" id="3212530at2"/>
<keyword evidence="4 6" id="KW-1133">Transmembrane helix</keyword>
<comment type="subcellular location">
    <subcellularLocation>
        <location evidence="1">Membrane</location>
        <topology evidence="1">Multi-pass membrane protein</topology>
    </subcellularLocation>
</comment>
<dbReference type="Pfam" id="PF03649">
    <property type="entry name" value="UPF0014"/>
    <property type="match status" value="1"/>
</dbReference>
<feature type="transmembrane region" description="Helical" evidence="6">
    <location>
        <begin position="124"/>
        <end position="144"/>
    </location>
</feature>
<organism evidence="7 8">
    <name type="scientific">Marinactinospora thermotolerans DSM 45154</name>
    <dbReference type="NCBI Taxonomy" id="1122192"/>
    <lineage>
        <taxon>Bacteria</taxon>
        <taxon>Bacillati</taxon>
        <taxon>Actinomycetota</taxon>
        <taxon>Actinomycetes</taxon>
        <taxon>Streptosporangiales</taxon>
        <taxon>Nocardiopsidaceae</taxon>
        <taxon>Marinactinospora</taxon>
    </lineage>
</organism>
<dbReference type="GO" id="GO:0005886">
    <property type="term" value="C:plasma membrane"/>
    <property type="evidence" value="ECO:0007669"/>
    <property type="project" value="TreeGrafter"/>
</dbReference>
<name>A0A1T4K8R3_9ACTN</name>
<reference evidence="7 8" key="1">
    <citation type="submission" date="2017-02" db="EMBL/GenBank/DDBJ databases">
        <authorList>
            <person name="Peterson S.W."/>
        </authorList>
    </citation>
    <scope>NUCLEOTIDE SEQUENCE [LARGE SCALE GENOMIC DNA]</scope>
    <source>
        <strain evidence="7 8">DSM 45154</strain>
    </source>
</reference>
<evidence type="ECO:0000256" key="6">
    <source>
        <dbReference type="SAM" id="Phobius"/>
    </source>
</evidence>
<comment type="similarity">
    <text evidence="2">Belongs to the UPF0014 family.</text>
</comment>
<proteinExistence type="inferred from homology"/>
<feature type="transmembrane region" description="Helical" evidence="6">
    <location>
        <begin position="69"/>
        <end position="86"/>
    </location>
</feature>
<keyword evidence="3 6" id="KW-0812">Transmembrane</keyword>
<evidence type="ECO:0000256" key="3">
    <source>
        <dbReference type="ARBA" id="ARBA00022692"/>
    </source>
</evidence>
<feature type="transmembrane region" description="Helical" evidence="6">
    <location>
        <begin position="221"/>
        <end position="243"/>
    </location>
</feature>
<evidence type="ECO:0000313" key="8">
    <source>
        <dbReference type="Proteomes" id="UP000190637"/>
    </source>
</evidence>
<evidence type="ECO:0000256" key="4">
    <source>
        <dbReference type="ARBA" id="ARBA00022989"/>
    </source>
</evidence>
<keyword evidence="8" id="KW-1185">Reference proteome</keyword>
<dbReference type="InterPro" id="IPR005226">
    <property type="entry name" value="UPF0014_fam"/>
</dbReference>
<feature type="transmembrane region" description="Helical" evidence="6">
    <location>
        <begin position="93"/>
        <end position="118"/>
    </location>
</feature>
<evidence type="ECO:0000256" key="5">
    <source>
        <dbReference type="ARBA" id="ARBA00023136"/>
    </source>
</evidence>
<feature type="transmembrane region" description="Helical" evidence="6">
    <location>
        <begin position="45"/>
        <end position="63"/>
    </location>
</feature>
<dbReference type="RefSeq" id="WP_078759674.1">
    <property type="nucleotide sequence ID" value="NZ_FUWS01000001.1"/>
</dbReference>